<keyword evidence="3" id="KW-0067">ATP-binding</keyword>
<evidence type="ECO:0000259" key="4">
    <source>
        <dbReference type="PROSITE" id="PS50893"/>
    </source>
</evidence>
<dbReference type="SUPFAM" id="SSF52540">
    <property type="entry name" value="P-loop containing nucleoside triphosphate hydrolases"/>
    <property type="match status" value="1"/>
</dbReference>
<evidence type="ECO:0000313" key="5">
    <source>
        <dbReference type="EMBL" id="EAY28711.1"/>
    </source>
</evidence>
<dbReference type="PANTHER" id="PTHR42939:SF1">
    <property type="entry name" value="ABC TRANSPORTER ATP-BINDING PROTEIN ALBC-RELATED"/>
    <property type="match status" value="1"/>
</dbReference>
<dbReference type="Proteomes" id="UP000004095">
    <property type="component" value="Unassembled WGS sequence"/>
</dbReference>
<dbReference type="InterPro" id="IPR027417">
    <property type="entry name" value="P-loop_NTPase"/>
</dbReference>
<dbReference type="GO" id="GO:0005524">
    <property type="term" value="F:ATP binding"/>
    <property type="evidence" value="ECO:0007669"/>
    <property type="project" value="UniProtKB-KW"/>
</dbReference>
<dbReference type="InterPro" id="IPR003593">
    <property type="entry name" value="AAA+_ATPase"/>
</dbReference>
<evidence type="ECO:0000256" key="3">
    <source>
        <dbReference type="ARBA" id="ARBA00022840"/>
    </source>
</evidence>
<dbReference type="PANTHER" id="PTHR42939">
    <property type="entry name" value="ABC TRANSPORTER ATP-BINDING PROTEIN ALBC-RELATED"/>
    <property type="match status" value="1"/>
</dbReference>
<dbReference type="eggNOG" id="COG1131">
    <property type="taxonomic scope" value="Bacteria"/>
</dbReference>
<dbReference type="CDD" id="cd03230">
    <property type="entry name" value="ABC_DR_subfamily_A"/>
    <property type="match status" value="1"/>
</dbReference>
<dbReference type="AlphaFoldDB" id="A1ZLF7"/>
<dbReference type="Gene3D" id="3.40.50.300">
    <property type="entry name" value="P-loop containing nucleotide triphosphate hydrolases"/>
    <property type="match status" value="1"/>
</dbReference>
<evidence type="ECO:0000256" key="2">
    <source>
        <dbReference type="ARBA" id="ARBA00022741"/>
    </source>
</evidence>
<keyword evidence="1" id="KW-0813">Transport</keyword>
<organism evidence="5 6">
    <name type="scientific">Microscilla marina ATCC 23134</name>
    <dbReference type="NCBI Taxonomy" id="313606"/>
    <lineage>
        <taxon>Bacteria</taxon>
        <taxon>Pseudomonadati</taxon>
        <taxon>Bacteroidota</taxon>
        <taxon>Cytophagia</taxon>
        <taxon>Cytophagales</taxon>
        <taxon>Microscillaceae</taxon>
        <taxon>Microscilla</taxon>
    </lineage>
</organism>
<dbReference type="SMART" id="SM00382">
    <property type="entry name" value="AAA"/>
    <property type="match status" value="1"/>
</dbReference>
<reference evidence="5 6" key="1">
    <citation type="submission" date="2007-01" db="EMBL/GenBank/DDBJ databases">
        <authorList>
            <person name="Haygood M."/>
            <person name="Podell S."/>
            <person name="Anderson C."/>
            <person name="Hopkinson B."/>
            <person name="Roe K."/>
            <person name="Barbeau K."/>
            <person name="Gaasterland T."/>
            <person name="Ferriera S."/>
            <person name="Johnson J."/>
            <person name="Kravitz S."/>
            <person name="Beeson K."/>
            <person name="Sutton G."/>
            <person name="Rogers Y.-H."/>
            <person name="Friedman R."/>
            <person name="Frazier M."/>
            <person name="Venter J.C."/>
        </authorList>
    </citation>
    <scope>NUCLEOTIDE SEQUENCE [LARGE SCALE GENOMIC DNA]</scope>
    <source>
        <strain evidence="5 6">ATCC 23134</strain>
    </source>
</reference>
<keyword evidence="2" id="KW-0547">Nucleotide-binding</keyword>
<comment type="caution">
    <text evidence="5">The sequence shown here is derived from an EMBL/GenBank/DDBJ whole genome shotgun (WGS) entry which is preliminary data.</text>
</comment>
<accession>A1ZLF7</accession>
<evidence type="ECO:0000313" key="6">
    <source>
        <dbReference type="Proteomes" id="UP000004095"/>
    </source>
</evidence>
<evidence type="ECO:0000256" key="1">
    <source>
        <dbReference type="ARBA" id="ARBA00022448"/>
    </source>
</evidence>
<keyword evidence="6" id="KW-1185">Reference proteome</keyword>
<name>A1ZLF7_MICM2</name>
<dbReference type="Pfam" id="PF00005">
    <property type="entry name" value="ABC_tran"/>
    <property type="match status" value="1"/>
</dbReference>
<sequence>MLEVKDLTISYQKGITVIENLHLVLEPGKIHGIVGLNGSGKTSLLNAMYGLVPKKSGVIYWQNNIATTQKMAYLETHNFFYAKMTGWEYLRLFQLKNPQFDIHQWNALFDLPLQKLVENYSTGMKKKLAFLGVLALDRPMLILDEPYNGVDLESYSKIQTVLQKLAQQGRTILITSHIFESLTVICDQISFLQHKKIERMFVKGEFDQLEQEVFSFLNQQSSRLIDDLLNDKS</sequence>
<dbReference type="InterPro" id="IPR051782">
    <property type="entry name" value="ABC_Transporter_VariousFunc"/>
</dbReference>
<dbReference type="InterPro" id="IPR003439">
    <property type="entry name" value="ABC_transporter-like_ATP-bd"/>
</dbReference>
<protein>
    <submittedName>
        <fullName evidence="5">ABC-type multidrug transport system, ATPase component</fullName>
    </submittedName>
</protein>
<gene>
    <name evidence="5" type="ORF">M23134_07809</name>
</gene>
<dbReference type="PROSITE" id="PS50893">
    <property type="entry name" value="ABC_TRANSPORTER_2"/>
    <property type="match status" value="1"/>
</dbReference>
<feature type="domain" description="ABC transporter" evidence="4">
    <location>
        <begin position="2"/>
        <end position="219"/>
    </location>
</feature>
<dbReference type="RefSeq" id="WP_002697444.1">
    <property type="nucleotide sequence ID" value="NZ_AAWS01000014.1"/>
</dbReference>
<dbReference type="GO" id="GO:0016887">
    <property type="term" value="F:ATP hydrolysis activity"/>
    <property type="evidence" value="ECO:0007669"/>
    <property type="project" value="InterPro"/>
</dbReference>
<dbReference type="OrthoDB" id="9801987at2"/>
<dbReference type="EMBL" id="AAWS01000014">
    <property type="protein sequence ID" value="EAY28711.1"/>
    <property type="molecule type" value="Genomic_DNA"/>
</dbReference>
<proteinExistence type="predicted"/>